<dbReference type="InterPro" id="IPR036837">
    <property type="entry name" value="Cation_efflux_CTD_sf"/>
</dbReference>
<dbReference type="RefSeq" id="WP_041953605.1">
    <property type="nucleotide sequence ID" value="NZ_CP009761.1"/>
</dbReference>
<keyword evidence="4 7" id="KW-0812">Transmembrane</keyword>
<comment type="similarity">
    <text evidence="2">Belongs to the cation diffusion facilitator (CDF) transporter (TC 2.A.4) family.</text>
</comment>
<dbReference type="InterPro" id="IPR027470">
    <property type="entry name" value="Cation_efflux_CTD"/>
</dbReference>
<feature type="domain" description="Cation efflux protein cytoplasmic" evidence="9">
    <location>
        <begin position="227"/>
        <end position="301"/>
    </location>
</feature>
<evidence type="ECO:0000259" key="9">
    <source>
        <dbReference type="Pfam" id="PF16916"/>
    </source>
</evidence>
<dbReference type="InterPro" id="IPR050291">
    <property type="entry name" value="CDF_Transporter"/>
</dbReference>
<dbReference type="Pfam" id="PF01545">
    <property type="entry name" value="Cation_efflux"/>
    <property type="match status" value="1"/>
</dbReference>
<keyword evidence="6 7" id="KW-0472">Membrane</keyword>
<keyword evidence="5 7" id="KW-1133">Transmembrane helix</keyword>
<evidence type="ECO:0000256" key="2">
    <source>
        <dbReference type="ARBA" id="ARBA00008114"/>
    </source>
</evidence>
<comment type="subcellular location">
    <subcellularLocation>
        <location evidence="1">Membrane</location>
        <topology evidence="1">Multi-pass membrane protein</topology>
    </subcellularLocation>
</comment>
<evidence type="ECO:0000313" key="11">
    <source>
        <dbReference type="Proteomes" id="UP000031386"/>
    </source>
</evidence>
<dbReference type="SUPFAM" id="SSF160240">
    <property type="entry name" value="Cation efflux protein cytoplasmic domain-like"/>
    <property type="match status" value="1"/>
</dbReference>
<dbReference type="Gene3D" id="3.30.70.1350">
    <property type="entry name" value="Cation efflux protein, cytoplasmic domain"/>
    <property type="match status" value="1"/>
</dbReference>
<name>A0A0B4S090_9FIRM</name>
<dbReference type="InterPro" id="IPR002524">
    <property type="entry name" value="Cation_efflux"/>
</dbReference>
<accession>A0A0B4S090</accession>
<evidence type="ECO:0000313" key="10">
    <source>
        <dbReference type="EMBL" id="AIZ36183.1"/>
    </source>
</evidence>
<dbReference type="EMBL" id="CP009761">
    <property type="protein sequence ID" value="AIZ36183.1"/>
    <property type="molecule type" value="Genomic_DNA"/>
</dbReference>
<dbReference type="OrthoDB" id="9806522at2"/>
<dbReference type="STRING" id="33033.NW74_01855"/>
<reference evidence="10 11" key="1">
    <citation type="submission" date="2014-10" db="EMBL/GenBank/DDBJ databases">
        <title>Complete genome sequence of Parvimonas micra KCOM 1535 (= ChDC B708).</title>
        <authorList>
            <person name="Kook J.-K."/>
            <person name="Park S.-N."/>
            <person name="Lim Y.K."/>
            <person name="Roh H."/>
        </authorList>
    </citation>
    <scope>NUCLEOTIDE SEQUENCE [LARGE SCALE GENOMIC DNA]</scope>
    <source>
        <strain evidence="11">KCOM 1535 / ChDC B708</strain>
    </source>
</reference>
<dbReference type="PANTHER" id="PTHR43840:SF15">
    <property type="entry name" value="MITOCHONDRIAL METAL TRANSPORTER 1-RELATED"/>
    <property type="match status" value="1"/>
</dbReference>
<feature type="transmembrane region" description="Helical" evidence="7">
    <location>
        <begin position="126"/>
        <end position="148"/>
    </location>
</feature>
<evidence type="ECO:0000256" key="1">
    <source>
        <dbReference type="ARBA" id="ARBA00004141"/>
    </source>
</evidence>
<dbReference type="PANTHER" id="PTHR43840">
    <property type="entry name" value="MITOCHONDRIAL METAL TRANSPORTER 1-RELATED"/>
    <property type="match status" value="1"/>
</dbReference>
<dbReference type="GO" id="GO:0008324">
    <property type="term" value="F:monoatomic cation transmembrane transporter activity"/>
    <property type="evidence" value="ECO:0007669"/>
    <property type="project" value="InterPro"/>
</dbReference>
<gene>
    <name evidence="10" type="ORF">NW74_01855</name>
</gene>
<feature type="transmembrane region" description="Helical" evidence="7">
    <location>
        <begin position="195"/>
        <end position="213"/>
    </location>
</feature>
<dbReference type="InterPro" id="IPR058533">
    <property type="entry name" value="Cation_efflux_TM"/>
</dbReference>
<feature type="domain" description="Cation efflux protein transmembrane" evidence="8">
    <location>
        <begin position="30"/>
        <end position="221"/>
    </location>
</feature>
<dbReference type="NCBIfam" id="TIGR01297">
    <property type="entry name" value="CDF"/>
    <property type="match status" value="1"/>
</dbReference>
<feature type="transmembrane region" description="Helical" evidence="7">
    <location>
        <begin position="23"/>
        <end position="45"/>
    </location>
</feature>
<feature type="transmembrane region" description="Helical" evidence="7">
    <location>
        <begin position="93"/>
        <end position="114"/>
    </location>
</feature>
<dbReference type="SUPFAM" id="SSF161111">
    <property type="entry name" value="Cation efflux protein transmembrane domain-like"/>
    <property type="match status" value="1"/>
</dbReference>
<evidence type="ECO:0000256" key="6">
    <source>
        <dbReference type="ARBA" id="ARBA00023136"/>
    </source>
</evidence>
<proteinExistence type="inferred from homology"/>
<dbReference type="GO" id="GO:0016020">
    <property type="term" value="C:membrane"/>
    <property type="evidence" value="ECO:0007669"/>
    <property type="project" value="UniProtKB-SubCell"/>
</dbReference>
<evidence type="ECO:0000256" key="4">
    <source>
        <dbReference type="ARBA" id="ARBA00022692"/>
    </source>
</evidence>
<evidence type="ECO:0000256" key="7">
    <source>
        <dbReference type="SAM" id="Phobius"/>
    </source>
</evidence>
<dbReference type="InterPro" id="IPR027469">
    <property type="entry name" value="Cation_efflux_TMD_sf"/>
</dbReference>
<evidence type="ECO:0000256" key="5">
    <source>
        <dbReference type="ARBA" id="ARBA00022989"/>
    </source>
</evidence>
<dbReference type="Proteomes" id="UP000031386">
    <property type="component" value="Chromosome"/>
</dbReference>
<dbReference type="Pfam" id="PF16916">
    <property type="entry name" value="ZT_dimer"/>
    <property type="match status" value="1"/>
</dbReference>
<keyword evidence="11" id="KW-1185">Reference proteome</keyword>
<dbReference type="FunFam" id="1.20.1510.10:FF:000006">
    <property type="entry name" value="Divalent cation efflux transporter"/>
    <property type="match status" value="1"/>
</dbReference>
<dbReference type="Gene3D" id="1.20.1510.10">
    <property type="entry name" value="Cation efflux protein transmembrane domain"/>
    <property type="match status" value="1"/>
</dbReference>
<dbReference type="KEGG" id="pmic:NW74_01855"/>
<sequence length="390" mass="43953">MLEKKILNISKIENTDKYDRKKVGYLSGMIGTFLNVTLGVSKFVIGILANSVSITADAVNNFSDAIYSFATVLGFKFSSAPPDKDHPYGHGRVEYITTLIISMMVMIVGVQFAKTSIERIINPEKIIMGKIGIAFLVISIFVKLWMSLFNRKLSKAIDSSILKATSIDCLSDVFTTSVVLIAMIFANYTTFPVDGVVGLIVSAFILFSGFSLAKETISQLIGEAPSVELIKSVLSDIEKHSEILGIHNYTFHRYGHLKTIATVDVEVDAEMSLIKAHNLMSLIEKEIYEKYEIVLVIHVEPVGGNFTEREIELKEITENWKNQFSYIKSMHDFAIYKQGDKYFVGLQLALYGNKLDKNFDENILKSELEELIKNYDEELKTSITILYEYF</sequence>
<keyword evidence="3" id="KW-0813">Transport</keyword>
<organism evidence="10 11">
    <name type="scientific">Parvimonas micra</name>
    <dbReference type="NCBI Taxonomy" id="33033"/>
    <lineage>
        <taxon>Bacteria</taxon>
        <taxon>Bacillati</taxon>
        <taxon>Bacillota</taxon>
        <taxon>Tissierellia</taxon>
        <taxon>Tissierellales</taxon>
        <taxon>Peptoniphilaceae</taxon>
        <taxon>Parvimonas</taxon>
    </lineage>
</organism>
<protein>
    <submittedName>
        <fullName evidence="10">Cation diffusion facilitator family transporter</fullName>
    </submittedName>
</protein>
<evidence type="ECO:0000256" key="3">
    <source>
        <dbReference type="ARBA" id="ARBA00022448"/>
    </source>
</evidence>
<evidence type="ECO:0000259" key="8">
    <source>
        <dbReference type="Pfam" id="PF01545"/>
    </source>
</evidence>
<dbReference type="AlphaFoldDB" id="A0A0B4S090"/>